<sequence>MNATKQNKKANNEGKTFEELLFEMLGGGIRKKLAMAIAIEEAKEEMRKQLQAMGDMVMSSVEVEECPCERNCGAVKISAEFLALAFTRSGIEVKEGKMENILSFNK</sequence>
<protein>
    <submittedName>
        <fullName evidence="1">Uncharacterized protein</fullName>
    </submittedName>
</protein>
<dbReference type="OrthoDB" id="9858176at2"/>
<comment type="caution">
    <text evidence="1">The sequence shown here is derived from an EMBL/GenBank/DDBJ whole genome shotgun (WGS) entry which is preliminary data.</text>
</comment>
<keyword evidence="2" id="KW-1185">Reference proteome</keyword>
<reference evidence="1 2" key="1">
    <citation type="submission" date="2019-07" db="EMBL/GenBank/DDBJ databases">
        <authorList>
            <person name="Kim J."/>
        </authorList>
    </citation>
    <scope>NUCLEOTIDE SEQUENCE [LARGE SCALE GENOMIC DNA]</scope>
    <source>
        <strain evidence="1 2">N4</strain>
    </source>
</reference>
<proteinExistence type="predicted"/>
<evidence type="ECO:0000313" key="2">
    <source>
        <dbReference type="Proteomes" id="UP000318102"/>
    </source>
</evidence>
<accession>A0A559IEP1</accession>
<dbReference type="AlphaFoldDB" id="A0A559IEP1"/>
<organism evidence="1 2">
    <name type="scientific">Paenibacillus agilis</name>
    <dbReference type="NCBI Taxonomy" id="3020863"/>
    <lineage>
        <taxon>Bacteria</taxon>
        <taxon>Bacillati</taxon>
        <taxon>Bacillota</taxon>
        <taxon>Bacilli</taxon>
        <taxon>Bacillales</taxon>
        <taxon>Paenibacillaceae</taxon>
        <taxon>Paenibacillus</taxon>
    </lineage>
</organism>
<dbReference type="Proteomes" id="UP000318102">
    <property type="component" value="Unassembled WGS sequence"/>
</dbReference>
<evidence type="ECO:0000313" key="1">
    <source>
        <dbReference type="EMBL" id="TVX86119.1"/>
    </source>
</evidence>
<dbReference type="EMBL" id="VNJK01000006">
    <property type="protein sequence ID" value="TVX86119.1"/>
    <property type="molecule type" value="Genomic_DNA"/>
</dbReference>
<gene>
    <name evidence="1" type="ORF">FPZ44_24190</name>
</gene>
<name>A0A559IEP1_9BACL</name>